<evidence type="ECO:0000313" key="3">
    <source>
        <dbReference type="Proteomes" id="UP001428341"/>
    </source>
</evidence>
<keyword evidence="1" id="KW-1133">Transmembrane helix</keyword>
<dbReference type="Proteomes" id="UP001428341">
    <property type="component" value="Unassembled WGS sequence"/>
</dbReference>
<keyword evidence="1" id="KW-0472">Membrane</keyword>
<name>A0AAP0MM50_9ROSI</name>
<feature type="transmembrane region" description="Helical" evidence="1">
    <location>
        <begin position="20"/>
        <end position="41"/>
    </location>
</feature>
<gene>
    <name evidence="2" type="ORF">WN944_006854</name>
</gene>
<dbReference type="AlphaFoldDB" id="A0AAP0MM50"/>
<organism evidence="2 3">
    <name type="scientific">Citrus x changshan-huyou</name>
    <dbReference type="NCBI Taxonomy" id="2935761"/>
    <lineage>
        <taxon>Eukaryota</taxon>
        <taxon>Viridiplantae</taxon>
        <taxon>Streptophyta</taxon>
        <taxon>Embryophyta</taxon>
        <taxon>Tracheophyta</taxon>
        <taxon>Spermatophyta</taxon>
        <taxon>Magnoliopsida</taxon>
        <taxon>eudicotyledons</taxon>
        <taxon>Gunneridae</taxon>
        <taxon>Pentapetalae</taxon>
        <taxon>rosids</taxon>
        <taxon>malvids</taxon>
        <taxon>Sapindales</taxon>
        <taxon>Rutaceae</taxon>
        <taxon>Aurantioideae</taxon>
        <taxon>Citrus</taxon>
    </lineage>
</organism>
<comment type="caution">
    <text evidence="2">The sequence shown here is derived from an EMBL/GenBank/DDBJ whole genome shotgun (WGS) entry which is preliminary data.</text>
</comment>
<reference evidence="2 3" key="1">
    <citation type="submission" date="2024-05" db="EMBL/GenBank/DDBJ databases">
        <title>Haplotype-resolved chromosome-level genome assembly of Huyou (Citrus changshanensis).</title>
        <authorList>
            <person name="Miao C."/>
            <person name="Chen W."/>
            <person name="Wu Y."/>
            <person name="Wang L."/>
            <person name="Zhao S."/>
            <person name="Grierson D."/>
            <person name="Xu C."/>
            <person name="Chen K."/>
        </authorList>
    </citation>
    <scope>NUCLEOTIDE SEQUENCE [LARGE SCALE GENOMIC DNA]</scope>
    <source>
        <strain evidence="2">01-14</strain>
        <tissue evidence="2">Leaf</tissue>
    </source>
</reference>
<accession>A0AAP0MM50</accession>
<evidence type="ECO:0000256" key="1">
    <source>
        <dbReference type="SAM" id="Phobius"/>
    </source>
</evidence>
<keyword evidence="1" id="KW-0812">Transmembrane</keyword>
<keyword evidence="3" id="KW-1185">Reference proteome</keyword>
<sequence length="99" mass="10813">MSSILTSPAAAFKVLLTLTVAFSTLSILSGLILLSTTSVVLKSQNKTINLSSLKEIKMLKKIDVPSYEIKLLKMDKIEKAATRVDRTLEAALERSSLMT</sequence>
<proteinExistence type="predicted"/>
<evidence type="ECO:0000313" key="2">
    <source>
        <dbReference type="EMBL" id="KAK9214854.1"/>
    </source>
</evidence>
<dbReference type="EMBL" id="JBCGBO010000003">
    <property type="protein sequence ID" value="KAK9214854.1"/>
    <property type="molecule type" value="Genomic_DNA"/>
</dbReference>
<protein>
    <submittedName>
        <fullName evidence="2">Uncharacterized protein</fullName>
    </submittedName>
</protein>